<dbReference type="InterPro" id="IPR036322">
    <property type="entry name" value="WD40_repeat_dom_sf"/>
</dbReference>
<sequence length="429" mass="47348">MEESRDFRKLQIREFPKKALRGTAEGRFWRKFKSVKAVQQPGAVTHVEFCDCAPHDLAVTSSTRAYSGSLRQDGKALVAGGETGIIQVLDAGSRLVLRQLKGHSRAVHFSRYAEDKVHIFSAGDDNTARWWDASSEESLLRLGGHTDYVRCGATGGASRDVWATGSYDHTVRLWDIRTGKCVMQLQHGRPLEDVAFFPSGGLFVSAGANYMNIWDIIAGGRLLKRVSNHQKTITSVQVSSPLGVATQSTVIGGDGPRLISASLDGHVKVYELDSFKTTHSSRYPAPILSMAVSPTLQTLAVGLSTGLLSIRKMKVQTTEAKTEELDSDAPWWKRRKERAVRKTRYYRANLNDQRQMETTDYEVAQRKPVRISEFDKLLKGFNHKEALIAALECKHPDTHHGSSLCQASSTSRPSCSGCLCGDAGSFIGY</sequence>
<dbReference type="Pfam" id="PF00400">
    <property type="entry name" value="WD40"/>
    <property type="match status" value="3"/>
</dbReference>
<organism evidence="6 7">
    <name type="scientific">Chara braunii</name>
    <name type="common">Braun's stonewort</name>
    <dbReference type="NCBI Taxonomy" id="69332"/>
    <lineage>
        <taxon>Eukaryota</taxon>
        <taxon>Viridiplantae</taxon>
        <taxon>Streptophyta</taxon>
        <taxon>Charophyceae</taxon>
        <taxon>Charales</taxon>
        <taxon>Characeae</taxon>
        <taxon>Chara</taxon>
    </lineage>
</organism>
<evidence type="ECO:0000256" key="3">
    <source>
        <dbReference type="ARBA" id="ARBA00022737"/>
    </source>
</evidence>
<dbReference type="GO" id="GO:0005730">
    <property type="term" value="C:nucleolus"/>
    <property type="evidence" value="ECO:0007669"/>
    <property type="project" value="UniProtKB-SubCell"/>
</dbReference>
<keyword evidence="7" id="KW-1185">Reference proteome</keyword>
<gene>
    <name evidence="6" type="ORF">CBR_g11128</name>
</gene>
<keyword evidence="2 5" id="KW-0853">WD repeat</keyword>
<dbReference type="EMBL" id="BFEA01000160">
    <property type="protein sequence ID" value="GBG72195.1"/>
    <property type="molecule type" value="Genomic_DNA"/>
</dbReference>
<evidence type="ECO:0000256" key="5">
    <source>
        <dbReference type="PROSITE-ProRule" id="PRU00221"/>
    </source>
</evidence>
<dbReference type="PANTHER" id="PTHR19924:SF26">
    <property type="entry name" value="U3 SMALL NUCLEOLAR RNA-ASSOCIATED PROTEIN 15 HOMOLOG"/>
    <property type="match status" value="1"/>
</dbReference>
<feature type="repeat" description="WD" evidence="5">
    <location>
        <begin position="100"/>
        <end position="141"/>
    </location>
</feature>
<name>A0A388KQ67_CHABU</name>
<dbReference type="GO" id="GO:0045943">
    <property type="term" value="P:positive regulation of transcription by RNA polymerase I"/>
    <property type="evidence" value="ECO:0007669"/>
    <property type="project" value="TreeGrafter"/>
</dbReference>
<dbReference type="PROSITE" id="PS50294">
    <property type="entry name" value="WD_REPEATS_REGION"/>
    <property type="match status" value="1"/>
</dbReference>
<dbReference type="Gene3D" id="2.130.10.10">
    <property type="entry name" value="YVTN repeat-like/Quinoprotein amine dehydrogenase"/>
    <property type="match status" value="2"/>
</dbReference>
<keyword evidence="4" id="KW-0539">Nucleus</keyword>
<dbReference type="GO" id="GO:0006364">
    <property type="term" value="P:rRNA processing"/>
    <property type="evidence" value="ECO:0007669"/>
    <property type="project" value="TreeGrafter"/>
</dbReference>
<dbReference type="OrthoDB" id="431715at2759"/>
<comment type="subcellular location">
    <subcellularLocation>
        <location evidence="1">Nucleus</location>
        <location evidence="1">Nucleolus</location>
    </subcellularLocation>
</comment>
<evidence type="ECO:0000256" key="4">
    <source>
        <dbReference type="ARBA" id="ARBA00023242"/>
    </source>
</evidence>
<evidence type="ECO:0000313" key="7">
    <source>
        <dbReference type="Proteomes" id="UP000265515"/>
    </source>
</evidence>
<accession>A0A388KQ67</accession>
<dbReference type="InterPro" id="IPR015943">
    <property type="entry name" value="WD40/YVTN_repeat-like_dom_sf"/>
</dbReference>
<dbReference type="SMART" id="SM00320">
    <property type="entry name" value="WD40"/>
    <property type="match status" value="6"/>
</dbReference>
<evidence type="ECO:0000313" key="6">
    <source>
        <dbReference type="EMBL" id="GBG72195.1"/>
    </source>
</evidence>
<protein>
    <submittedName>
        <fullName evidence="6">Uncharacterized protein</fullName>
    </submittedName>
</protein>
<dbReference type="PROSITE" id="PS50082">
    <property type="entry name" value="WD_REPEATS_2"/>
    <property type="match status" value="2"/>
</dbReference>
<comment type="caution">
    <text evidence="6">The sequence shown here is derived from an EMBL/GenBank/DDBJ whole genome shotgun (WGS) entry which is preliminary data.</text>
</comment>
<dbReference type="STRING" id="69332.A0A388KQ67"/>
<dbReference type="AlphaFoldDB" id="A0A388KQ67"/>
<dbReference type="OMA" id="ATIHCVE"/>
<proteinExistence type="predicted"/>
<dbReference type="SUPFAM" id="SSF50978">
    <property type="entry name" value="WD40 repeat-like"/>
    <property type="match status" value="1"/>
</dbReference>
<feature type="repeat" description="WD" evidence="5">
    <location>
        <begin position="142"/>
        <end position="184"/>
    </location>
</feature>
<reference evidence="6 7" key="1">
    <citation type="journal article" date="2018" name="Cell">
        <title>The Chara Genome: Secondary Complexity and Implications for Plant Terrestrialization.</title>
        <authorList>
            <person name="Nishiyama T."/>
            <person name="Sakayama H."/>
            <person name="Vries J.D."/>
            <person name="Buschmann H."/>
            <person name="Saint-Marcoux D."/>
            <person name="Ullrich K.K."/>
            <person name="Haas F.B."/>
            <person name="Vanderstraeten L."/>
            <person name="Becker D."/>
            <person name="Lang D."/>
            <person name="Vosolsobe S."/>
            <person name="Rombauts S."/>
            <person name="Wilhelmsson P.K.I."/>
            <person name="Janitza P."/>
            <person name="Kern R."/>
            <person name="Heyl A."/>
            <person name="Rumpler F."/>
            <person name="Villalobos L.I.A.C."/>
            <person name="Clay J.M."/>
            <person name="Skokan R."/>
            <person name="Toyoda A."/>
            <person name="Suzuki Y."/>
            <person name="Kagoshima H."/>
            <person name="Schijlen E."/>
            <person name="Tajeshwar N."/>
            <person name="Catarino B."/>
            <person name="Hetherington A.J."/>
            <person name="Saltykova A."/>
            <person name="Bonnot C."/>
            <person name="Breuninger H."/>
            <person name="Symeonidi A."/>
            <person name="Radhakrishnan G.V."/>
            <person name="Van Nieuwerburgh F."/>
            <person name="Deforce D."/>
            <person name="Chang C."/>
            <person name="Karol K.G."/>
            <person name="Hedrich R."/>
            <person name="Ulvskov P."/>
            <person name="Glockner G."/>
            <person name="Delwiche C.F."/>
            <person name="Petrasek J."/>
            <person name="Van de Peer Y."/>
            <person name="Friml J."/>
            <person name="Beilby M."/>
            <person name="Dolan L."/>
            <person name="Kohara Y."/>
            <person name="Sugano S."/>
            <person name="Fujiyama A."/>
            <person name="Delaux P.-M."/>
            <person name="Quint M."/>
            <person name="TheiBen G."/>
            <person name="Hagemann M."/>
            <person name="Harholt J."/>
            <person name="Dunand C."/>
            <person name="Zachgo S."/>
            <person name="Langdale J."/>
            <person name="Maumus F."/>
            <person name="Straeten D.V.D."/>
            <person name="Gould S.B."/>
            <person name="Rensing S.A."/>
        </authorList>
    </citation>
    <scope>NUCLEOTIDE SEQUENCE [LARGE SCALE GENOMIC DNA]</scope>
    <source>
        <strain evidence="6 7">S276</strain>
    </source>
</reference>
<dbReference type="PANTHER" id="PTHR19924">
    <property type="entry name" value="UTP15 U3 SMALL NUCLEOLAR RNA-ASSOCIATED PROTEIN 15 FAMILY MEMBER"/>
    <property type="match status" value="1"/>
</dbReference>
<dbReference type="Gramene" id="GBG72195">
    <property type="protein sequence ID" value="GBG72195"/>
    <property type="gene ID" value="CBR_g11128"/>
</dbReference>
<keyword evidence="3" id="KW-0677">Repeat</keyword>
<evidence type="ECO:0000256" key="2">
    <source>
        <dbReference type="ARBA" id="ARBA00022574"/>
    </source>
</evidence>
<dbReference type="Proteomes" id="UP000265515">
    <property type="component" value="Unassembled WGS sequence"/>
</dbReference>
<evidence type="ECO:0000256" key="1">
    <source>
        <dbReference type="ARBA" id="ARBA00004604"/>
    </source>
</evidence>
<dbReference type="InterPro" id="IPR001680">
    <property type="entry name" value="WD40_rpt"/>
</dbReference>